<keyword evidence="7" id="KW-0121">Carboxypeptidase</keyword>
<dbReference type="PANTHER" id="PTHR43808">
    <property type="entry name" value="ACETYLORNITHINE DEACETYLASE"/>
    <property type="match status" value="1"/>
</dbReference>
<feature type="active site" description="Proton acceptor" evidence="5">
    <location>
        <position position="144"/>
    </location>
</feature>
<gene>
    <name evidence="7" type="ORF">SAMN05660235_01901</name>
</gene>
<sequence length="381" mass="40875">MDKILDAIAAKEQTMLRFLESLVNIDSGIDNPEGIDQVARLVGGKLAELGFAVEYLEYPGACTHVLARKKGAGDKQVMIMGHMDTVFPKGTAAARPFTVKDGKAYGPGVLDMKGGITAALFALEAMYEHGWNDKNITVFFCGDEETAHPKTNAVEIFEREARGKDAVFNMESGRPDGGVVIGRKGVIIPELTVKGRAAHAGNEPEKGASAVLELAYKTIDLHNLTNPETGTTVNVGVFRGGVAQNVVPPEAYAKVDIRFTKVEEAEKVLQAVREIAARTYVPGTETVLTGDEIVFMPMETTDKVLSLFKLVQEQGRKLGIEEIGGFVVGGGSDAAWTTRVGAPTVCSMGPRGGLNHSEREYIEIDGLIERAKLLALCIDAV</sequence>
<dbReference type="CDD" id="cd03885">
    <property type="entry name" value="M20_CPDG2"/>
    <property type="match status" value="1"/>
</dbReference>
<evidence type="ECO:0000259" key="6">
    <source>
        <dbReference type="Pfam" id="PF07687"/>
    </source>
</evidence>
<dbReference type="EMBL" id="FNBU01000014">
    <property type="protein sequence ID" value="SDF53408.1"/>
    <property type="molecule type" value="Genomic_DNA"/>
</dbReference>
<dbReference type="SUPFAM" id="SSF53187">
    <property type="entry name" value="Zn-dependent exopeptidases"/>
    <property type="match status" value="1"/>
</dbReference>
<dbReference type="STRING" id="1123285.SAMN05660235_01901"/>
<feature type="active site" evidence="5">
    <location>
        <position position="84"/>
    </location>
</feature>
<dbReference type="InterPro" id="IPR050072">
    <property type="entry name" value="Peptidase_M20A"/>
</dbReference>
<dbReference type="OrthoDB" id="9783294at2"/>
<dbReference type="InterPro" id="IPR002933">
    <property type="entry name" value="Peptidase_M20"/>
</dbReference>
<name>A0A1G7LUZ8_9FIRM</name>
<evidence type="ECO:0000256" key="1">
    <source>
        <dbReference type="ARBA" id="ARBA00001947"/>
    </source>
</evidence>
<dbReference type="SUPFAM" id="SSF55031">
    <property type="entry name" value="Bacterial exopeptidase dimerisation domain"/>
    <property type="match status" value="1"/>
</dbReference>
<dbReference type="InterPro" id="IPR011650">
    <property type="entry name" value="Peptidase_M20_dimer"/>
</dbReference>
<organism evidence="7 8">
    <name type="scientific">Sporolituus thermophilus DSM 23256</name>
    <dbReference type="NCBI Taxonomy" id="1123285"/>
    <lineage>
        <taxon>Bacteria</taxon>
        <taxon>Bacillati</taxon>
        <taxon>Bacillota</taxon>
        <taxon>Negativicutes</taxon>
        <taxon>Selenomonadales</taxon>
        <taxon>Sporomusaceae</taxon>
        <taxon>Sporolituus</taxon>
    </lineage>
</organism>
<keyword evidence="3" id="KW-0378">Hydrolase</keyword>
<dbReference type="GO" id="GO:0046872">
    <property type="term" value="F:metal ion binding"/>
    <property type="evidence" value="ECO:0007669"/>
    <property type="project" value="UniProtKB-KW"/>
</dbReference>
<keyword evidence="2" id="KW-0479">Metal-binding</keyword>
<keyword evidence="8" id="KW-1185">Reference proteome</keyword>
<dbReference type="RefSeq" id="WP_093690270.1">
    <property type="nucleotide sequence ID" value="NZ_FNBU01000014.1"/>
</dbReference>
<evidence type="ECO:0000313" key="8">
    <source>
        <dbReference type="Proteomes" id="UP000243333"/>
    </source>
</evidence>
<dbReference type="InterPro" id="IPR001261">
    <property type="entry name" value="ArgE/DapE_CS"/>
</dbReference>
<feature type="domain" description="Peptidase M20 dimerisation" evidence="6">
    <location>
        <begin position="181"/>
        <end position="283"/>
    </location>
</feature>
<comment type="cofactor">
    <cofactor evidence="1">
        <name>Zn(2+)</name>
        <dbReference type="ChEBI" id="CHEBI:29105"/>
    </cofactor>
</comment>
<dbReference type="GO" id="GO:0004180">
    <property type="term" value="F:carboxypeptidase activity"/>
    <property type="evidence" value="ECO:0007669"/>
    <property type="project" value="UniProtKB-KW"/>
</dbReference>
<dbReference type="Gene3D" id="3.30.70.360">
    <property type="match status" value="1"/>
</dbReference>
<evidence type="ECO:0000256" key="4">
    <source>
        <dbReference type="ARBA" id="ARBA00022833"/>
    </source>
</evidence>
<keyword evidence="4" id="KW-0862">Zinc</keyword>
<dbReference type="Gene3D" id="3.40.630.10">
    <property type="entry name" value="Zn peptidases"/>
    <property type="match status" value="1"/>
</dbReference>
<dbReference type="InterPro" id="IPR017150">
    <property type="entry name" value="Pept_M20_glutamate_carboxypep"/>
</dbReference>
<dbReference type="Pfam" id="PF07687">
    <property type="entry name" value="M20_dimer"/>
    <property type="match status" value="1"/>
</dbReference>
<keyword evidence="7" id="KW-0645">Protease</keyword>
<accession>A0A1G7LUZ8</accession>
<protein>
    <submittedName>
        <fullName evidence="7">Glutamate carboxypeptidase</fullName>
    </submittedName>
</protein>
<evidence type="ECO:0000256" key="3">
    <source>
        <dbReference type="ARBA" id="ARBA00022801"/>
    </source>
</evidence>
<proteinExistence type="predicted"/>
<dbReference type="Proteomes" id="UP000243333">
    <property type="component" value="Unassembled WGS sequence"/>
</dbReference>
<dbReference type="AlphaFoldDB" id="A0A1G7LUZ8"/>
<evidence type="ECO:0000256" key="2">
    <source>
        <dbReference type="ARBA" id="ARBA00022723"/>
    </source>
</evidence>
<dbReference type="InterPro" id="IPR036264">
    <property type="entry name" value="Bact_exopeptidase_dim_dom"/>
</dbReference>
<reference evidence="8" key="1">
    <citation type="submission" date="2016-10" db="EMBL/GenBank/DDBJ databases">
        <authorList>
            <person name="Varghese N."/>
            <person name="Submissions S."/>
        </authorList>
    </citation>
    <scope>NUCLEOTIDE SEQUENCE [LARGE SCALE GENOMIC DNA]</scope>
    <source>
        <strain evidence="8">DSM 23256</strain>
    </source>
</reference>
<dbReference type="Pfam" id="PF01546">
    <property type="entry name" value="Peptidase_M20"/>
    <property type="match status" value="1"/>
</dbReference>
<dbReference type="PIRSF" id="PIRSF037238">
    <property type="entry name" value="Carboxypeptidase_G2"/>
    <property type="match status" value="1"/>
</dbReference>
<dbReference type="PANTHER" id="PTHR43808:SF9">
    <property type="entry name" value="BLL0789 PROTEIN"/>
    <property type="match status" value="1"/>
</dbReference>
<evidence type="ECO:0000256" key="5">
    <source>
        <dbReference type="PIRSR" id="PIRSR037238-1"/>
    </source>
</evidence>
<dbReference type="PROSITE" id="PS00758">
    <property type="entry name" value="ARGE_DAPE_CPG2_1"/>
    <property type="match status" value="1"/>
</dbReference>
<evidence type="ECO:0000313" key="7">
    <source>
        <dbReference type="EMBL" id="SDF53408.1"/>
    </source>
</evidence>